<keyword evidence="3" id="KW-1185">Reference proteome</keyword>
<dbReference type="Proteomes" id="UP000826725">
    <property type="component" value="Chromosome"/>
</dbReference>
<sequence length="59" mass="6256">MSDQRYDISATPAQTSGAKKKYTPPKLTVLGKVDELTLGNETSNQCDAPIPGRGDLSCS</sequence>
<protein>
    <recommendedName>
        <fullName evidence="4">Lasso RiPP family leader peptide-containing protein</fullName>
    </recommendedName>
</protein>
<dbReference type="EMBL" id="AP024086">
    <property type="protein sequence ID" value="BCL59652.1"/>
    <property type="molecule type" value="Genomic_DNA"/>
</dbReference>
<dbReference type="AlphaFoldDB" id="A0A8D5FDN2"/>
<dbReference type="NCBIfam" id="NF033521">
    <property type="entry name" value="lasso_leader_L3"/>
    <property type="match status" value="1"/>
</dbReference>
<evidence type="ECO:0000313" key="3">
    <source>
        <dbReference type="Proteomes" id="UP000826725"/>
    </source>
</evidence>
<feature type="region of interest" description="Disordered" evidence="1">
    <location>
        <begin position="40"/>
        <end position="59"/>
    </location>
</feature>
<name>A0A8D5FDN2_9BACT</name>
<reference evidence="2" key="1">
    <citation type="submission" date="2020-09" db="EMBL/GenBank/DDBJ databases">
        <title>Desulfogranum mesoprofundum gen. nov., sp. nov., a novel mesophilic, sulfate-reducing chemolithoautotroph isolated from a deep-sea hydrothermal vent chimney in the Suiyo Seamount.</title>
        <authorList>
            <person name="Hashimoto Y."/>
            <person name="Nakagawa S."/>
        </authorList>
    </citation>
    <scope>NUCLEOTIDE SEQUENCE</scope>
    <source>
        <strain evidence="2">KT2</strain>
    </source>
</reference>
<evidence type="ECO:0000313" key="2">
    <source>
        <dbReference type="EMBL" id="BCL59652.1"/>
    </source>
</evidence>
<evidence type="ECO:0000256" key="1">
    <source>
        <dbReference type="SAM" id="MobiDB-lite"/>
    </source>
</evidence>
<dbReference type="KEGG" id="dbk:DGMP_03450"/>
<accession>A0A8D5FDN2</accession>
<feature type="region of interest" description="Disordered" evidence="1">
    <location>
        <begin position="1"/>
        <end position="24"/>
    </location>
</feature>
<organism evidence="2 3">
    <name type="scientific">Desulfomarina profundi</name>
    <dbReference type="NCBI Taxonomy" id="2772557"/>
    <lineage>
        <taxon>Bacteria</taxon>
        <taxon>Pseudomonadati</taxon>
        <taxon>Thermodesulfobacteriota</taxon>
        <taxon>Desulfobulbia</taxon>
        <taxon>Desulfobulbales</taxon>
        <taxon>Desulfobulbaceae</taxon>
        <taxon>Desulfomarina</taxon>
    </lineage>
</organism>
<gene>
    <name evidence="2" type="ORF">DGMP_03450</name>
</gene>
<evidence type="ECO:0008006" key="4">
    <source>
        <dbReference type="Google" id="ProtNLM"/>
    </source>
</evidence>
<proteinExistence type="predicted"/>
<dbReference type="RefSeq" id="WP_228855855.1">
    <property type="nucleotide sequence ID" value="NZ_AP024086.1"/>
</dbReference>